<dbReference type="SUPFAM" id="SSF53756">
    <property type="entry name" value="UDP-Glycosyltransferase/glycogen phosphorylase"/>
    <property type="match status" value="1"/>
</dbReference>
<dbReference type="GO" id="GO:0016757">
    <property type="term" value="F:glycosyltransferase activity"/>
    <property type="evidence" value="ECO:0007669"/>
    <property type="project" value="UniProtKB-KW"/>
</dbReference>
<comment type="caution">
    <text evidence="2">The sequence shown here is derived from an EMBL/GenBank/DDBJ whole genome shotgun (WGS) entry which is preliminary data.</text>
</comment>
<proteinExistence type="predicted"/>
<keyword evidence="2" id="KW-0808">Transferase</keyword>
<organism evidence="2 3">
    <name type="scientific">Psychroserpens algicola</name>
    <dbReference type="NCBI Taxonomy" id="1719034"/>
    <lineage>
        <taxon>Bacteria</taxon>
        <taxon>Pseudomonadati</taxon>
        <taxon>Bacteroidota</taxon>
        <taxon>Flavobacteriia</taxon>
        <taxon>Flavobacteriales</taxon>
        <taxon>Flavobacteriaceae</taxon>
        <taxon>Psychroserpens</taxon>
    </lineage>
</organism>
<dbReference type="RefSeq" id="WP_248412634.1">
    <property type="nucleotide sequence ID" value="NZ_JALPQF010000006.1"/>
</dbReference>
<dbReference type="InterPro" id="IPR050194">
    <property type="entry name" value="Glycosyltransferase_grp1"/>
</dbReference>
<dbReference type="Proteomes" id="UP001203687">
    <property type="component" value="Unassembled WGS sequence"/>
</dbReference>
<dbReference type="PANTHER" id="PTHR45947:SF3">
    <property type="entry name" value="SULFOQUINOVOSYL TRANSFERASE SQD2"/>
    <property type="match status" value="1"/>
</dbReference>
<dbReference type="EC" id="2.4.-.-" evidence="2"/>
<name>A0ABT0H873_9FLAO</name>
<dbReference type="Pfam" id="PF00534">
    <property type="entry name" value="Glycos_transf_1"/>
    <property type="match status" value="1"/>
</dbReference>
<reference evidence="2" key="1">
    <citation type="submission" date="2022-04" db="EMBL/GenBank/DDBJ databases">
        <authorList>
            <person name="Ren T."/>
        </authorList>
    </citation>
    <scope>NUCLEOTIDE SEQUENCE</scope>
    <source>
        <strain evidence="2">F63249</strain>
    </source>
</reference>
<dbReference type="PANTHER" id="PTHR45947">
    <property type="entry name" value="SULFOQUINOVOSYL TRANSFERASE SQD2"/>
    <property type="match status" value="1"/>
</dbReference>
<evidence type="ECO:0000313" key="3">
    <source>
        <dbReference type="Proteomes" id="UP001203687"/>
    </source>
</evidence>
<dbReference type="EMBL" id="JALPQF010000006">
    <property type="protein sequence ID" value="MCK8480551.1"/>
    <property type="molecule type" value="Genomic_DNA"/>
</dbReference>
<feature type="domain" description="Glycosyl transferase family 1" evidence="1">
    <location>
        <begin position="206"/>
        <end position="356"/>
    </location>
</feature>
<evidence type="ECO:0000259" key="1">
    <source>
        <dbReference type="Pfam" id="PF00534"/>
    </source>
</evidence>
<dbReference type="InterPro" id="IPR001296">
    <property type="entry name" value="Glyco_trans_1"/>
</dbReference>
<gene>
    <name evidence="2" type="ORF">MUY34_07970</name>
</gene>
<dbReference type="Gene3D" id="3.40.50.2000">
    <property type="entry name" value="Glycogen Phosphorylase B"/>
    <property type="match status" value="2"/>
</dbReference>
<keyword evidence="3" id="KW-1185">Reference proteome</keyword>
<keyword evidence="2" id="KW-0328">Glycosyltransferase</keyword>
<protein>
    <submittedName>
        <fullName evidence="2">Glycosyltransferase</fullName>
        <ecNumber evidence="2">2.4.-.-</ecNumber>
    </submittedName>
</protein>
<sequence length="380" mass="43031">MGNNYLVITPFFPSEANFRGPYVLDQVKAIEANSAYKVTVLKPKALFSSEQDYEFDGINVHYFKRVVLPSNILPGLCKGLSKYLFFKKLKHLGIKPDEVSVVHAHVTQNGMYANSLKTKNPKIITVLQHHGFDVLSLENGVLRQQSWHKKWVKAFGVAICNKIDLHLGVSAKTLGYVSSIPEITMKAQYVLYNGVDPNKFYPISGLKDAKTFKIGCIANFWPLKDQMTLIKAAEVLVRKGLTNLKVVFIGSGQLLESCKAYVSAHQLESYVSFQQEVSHQELNTFYNTLDLYVMPSFYEAFGCVYTEAYACGVPFIAVKDQGISELIPENEKHKWLITPKSVEELTQCIEEFYHKRTPQNLVKSIDINVLVKAYLQQLKQ</sequence>
<accession>A0ABT0H873</accession>
<evidence type="ECO:0000313" key="2">
    <source>
        <dbReference type="EMBL" id="MCK8480551.1"/>
    </source>
</evidence>